<keyword evidence="3" id="KW-0378">Hydrolase</keyword>
<evidence type="ECO:0000256" key="1">
    <source>
        <dbReference type="SAM" id="MobiDB-lite"/>
    </source>
</evidence>
<evidence type="ECO:0000313" key="3">
    <source>
        <dbReference type="EMBL" id="MDI5964419.1"/>
    </source>
</evidence>
<organism evidence="3 4">
    <name type="scientific">Streptantibioticus silvisoli</name>
    <dbReference type="NCBI Taxonomy" id="2705255"/>
    <lineage>
        <taxon>Bacteria</taxon>
        <taxon>Bacillati</taxon>
        <taxon>Actinomycetota</taxon>
        <taxon>Actinomycetes</taxon>
        <taxon>Kitasatosporales</taxon>
        <taxon>Streptomycetaceae</taxon>
        <taxon>Streptantibioticus</taxon>
    </lineage>
</organism>
<dbReference type="InterPro" id="IPR011050">
    <property type="entry name" value="Pectin_lyase_fold/virulence"/>
</dbReference>
<dbReference type="RefSeq" id="WP_271324856.1">
    <property type="nucleotide sequence ID" value="NZ_JAAGKO020000023.1"/>
</dbReference>
<proteinExistence type="predicted"/>
<evidence type="ECO:0000313" key="4">
    <source>
        <dbReference type="Proteomes" id="UP001156398"/>
    </source>
</evidence>
<dbReference type="InterPro" id="IPR024535">
    <property type="entry name" value="RHGA/B-epi-like_pectate_lyase"/>
</dbReference>
<comment type="caution">
    <text evidence="3">The sequence shown here is derived from an EMBL/GenBank/DDBJ whole genome shotgun (WGS) entry which is preliminary data.</text>
</comment>
<keyword evidence="4" id="KW-1185">Reference proteome</keyword>
<dbReference type="Proteomes" id="UP001156398">
    <property type="component" value="Unassembled WGS sequence"/>
</dbReference>
<dbReference type="Gene3D" id="2.160.20.10">
    <property type="entry name" value="Single-stranded right-handed beta-helix, Pectin lyase-like"/>
    <property type="match status" value="1"/>
</dbReference>
<dbReference type="EMBL" id="JAAGKO020000023">
    <property type="protein sequence ID" value="MDI5964419.1"/>
    <property type="molecule type" value="Genomic_DNA"/>
</dbReference>
<dbReference type="Pfam" id="PF12708">
    <property type="entry name" value="Pect-lyase_RHGA_epim"/>
    <property type="match status" value="1"/>
</dbReference>
<feature type="region of interest" description="Disordered" evidence="1">
    <location>
        <begin position="45"/>
        <end position="64"/>
    </location>
</feature>
<reference evidence="3 4" key="1">
    <citation type="submission" date="2023-05" db="EMBL/GenBank/DDBJ databases">
        <title>Streptantibioticus silvisoli sp. nov., acidotolerant actinomycetes 1 from pine litter.</title>
        <authorList>
            <person name="Swiecimska M."/>
            <person name="Golinska P."/>
            <person name="Sangal V."/>
            <person name="Wachnowicz B."/>
            <person name="Goodfellow M."/>
        </authorList>
    </citation>
    <scope>NUCLEOTIDE SEQUENCE [LARGE SCALE GENOMIC DNA]</scope>
    <source>
        <strain evidence="3 4">SL54</strain>
    </source>
</reference>
<dbReference type="InterPro" id="IPR012334">
    <property type="entry name" value="Pectin_lyas_fold"/>
</dbReference>
<sequence length="436" mass="46935">MNDGADQATSGRERRSTRRAVVFGSVAAAGAASLAACTSSAHDTARDTAAGRPGTSDAKEPGTAGGVVSVVADFGAKGDGRTDDSAAFARAYAHARARVADHTGRTVIDVPPGRYLVTGPGALLNGDTPGDPANGLRLRGAGKRITEIVFRPSGADAYLCSNNDTWANLSFEGMTFTSATPGASFFYSYSTGNAQDYRFSDCEWLGEWTYGLALDGSDTNSEMRWEACRVGGSYRKAFLYCGLSQRSKDPAAQDQFLNYWFTDMKVEYAWGNFLEFPYGGSVTCRGGSYIVTGTRPHSDPEYGTTSTFFRFPRATHAASVQRFHAEDIRFELRNPDVLVIDSHWSGGTIRFNDCDDTALAFKPFSTALTAHRYDVGPRGPLVRYDSCQLTGTHTYRTPQSAPGRTVARYDMCHFATASQSAMAGPGTAFTDCLDHA</sequence>
<name>A0ABT6W164_9ACTN</name>
<accession>A0ABT6W164</accession>
<evidence type="ECO:0000259" key="2">
    <source>
        <dbReference type="Pfam" id="PF12708"/>
    </source>
</evidence>
<protein>
    <submittedName>
        <fullName evidence="3">Glycosyl hydrolase family 28-related protein</fullName>
    </submittedName>
</protein>
<gene>
    <name evidence="3" type="ORF">POF43_017095</name>
</gene>
<dbReference type="SUPFAM" id="SSF51126">
    <property type="entry name" value="Pectin lyase-like"/>
    <property type="match status" value="1"/>
</dbReference>
<dbReference type="GO" id="GO:0016787">
    <property type="term" value="F:hydrolase activity"/>
    <property type="evidence" value="ECO:0007669"/>
    <property type="project" value="UniProtKB-KW"/>
</dbReference>
<feature type="domain" description="Rhamnogalacturonase A/B/Epimerase-like pectate lyase" evidence="2">
    <location>
        <begin position="71"/>
        <end position="165"/>
    </location>
</feature>